<evidence type="ECO:0000313" key="17">
    <source>
        <dbReference type="RefSeq" id="XP_033776168.1"/>
    </source>
</evidence>
<feature type="domain" description="G-protein coupled receptors family 1 profile" evidence="15">
    <location>
        <begin position="41"/>
        <end position="241"/>
    </location>
</feature>
<dbReference type="FunCoup" id="A0A6P8PNA0">
    <property type="interactions" value="318"/>
</dbReference>
<proteinExistence type="inferred from homology"/>
<dbReference type="PRINTS" id="PR00245">
    <property type="entry name" value="OLFACTORYR"/>
</dbReference>
<dbReference type="GeneID" id="117348308"/>
<evidence type="ECO:0000313" key="16">
    <source>
        <dbReference type="Proteomes" id="UP000515159"/>
    </source>
</evidence>
<dbReference type="FunFam" id="1.10.1220.70:FF:000001">
    <property type="entry name" value="Olfactory receptor"/>
    <property type="match status" value="1"/>
</dbReference>
<dbReference type="InterPro" id="IPR000276">
    <property type="entry name" value="GPCR_Rhodpsn"/>
</dbReference>
<evidence type="ECO:0000256" key="3">
    <source>
        <dbReference type="ARBA" id="ARBA00022475"/>
    </source>
</evidence>
<evidence type="ECO:0000256" key="1">
    <source>
        <dbReference type="ARBA" id="ARBA00004651"/>
    </source>
</evidence>
<evidence type="ECO:0000256" key="11">
    <source>
        <dbReference type="ARBA" id="ARBA00023180"/>
    </source>
</evidence>
<feature type="transmembrane region" description="Helical" evidence="14">
    <location>
        <begin position="25"/>
        <end position="51"/>
    </location>
</feature>
<keyword evidence="5 13" id="KW-0812">Transmembrane</keyword>
<feature type="transmembrane region" description="Helical" evidence="14">
    <location>
        <begin position="228"/>
        <end position="254"/>
    </location>
</feature>
<dbReference type="InParanoid" id="A0A6P8PNA0"/>
<keyword evidence="3" id="KW-1003">Cell membrane</keyword>
<dbReference type="GO" id="GO:0004930">
    <property type="term" value="F:G protein-coupled receptor activity"/>
    <property type="evidence" value="ECO:0007669"/>
    <property type="project" value="UniProtKB-KW"/>
</dbReference>
<dbReference type="PANTHER" id="PTHR48018">
    <property type="entry name" value="OLFACTORY RECEPTOR"/>
    <property type="match status" value="1"/>
</dbReference>
<dbReference type="PROSITE" id="PS00237">
    <property type="entry name" value="G_PROTEIN_RECEP_F1_1"/>
    <property type="match status" value="1"/>
</dbReference>
<feature type="transmembrane region" description="Helical" evidence="14">
    <location>
        <begin position="141"/>
        <end position="168"/>
    </location>
</feature>
<feature type="domain" description="G-protein coupled receptors family 1 profile" evidence="15">
    <location>
        <begin position="244"/>
        <end position="493"/>
    </location>
</feature>
<dbReference type="FunFam" id="1.20.1070.10:FF:000003">
    <property type="entry name" value="Olfactory receptor"/>
    <property type="match status" value="1"/>
</dbReference>
<reference evidence="17" key="1">
    <citation type="submission" date="2025-08" db="UniProtKB">
        <authorList>
            <consortium name="RefSeq"/>
        </authorList>
    </citation>
    <scope>IDENTIFICATION</scope>
</reference>
<name>A0A6P8PNA0_GEOSA</name>
<evidence type="ECO:0000256" key="10">
    <source>
        <dbReference type="ARBA" id="ARBA00023170"/>
    </source>
</evidence>
<evidence type="ECO:0000256" key="6">
    <source>
        <dbReference type="ARBA" id="ARBA00022725"/>
    </source>
</evidence>
<dbReference type="Pfam" id="PF13853">
    <property type="entry name" value="7tm_4"/>
    <property type="match status" value="2"/>
</dbReference>
<dbReference type="AlphaFoldDB" id="A0A6P8PNA0"/>
<dbReference type="RefSeq" id="XP_033776168.1">
    <property type="nucleotide sequence ID" value="XM_033920277.1"/>
</dbReference>
<keyword evidence="10 13" id="KW-0675">Receptor</keyword>
<feature type="transmembrane region" description="Helical" evidence="14">
    <location>
        <begin position="440"/>
        <end position="463"/>
    </location>
</feature>
<evidence type="ECO:0000256" key="9">
    <source>
        <dbReference type="ARBA" id="ARBA00023136"/>
    </source>
</evidence>
<evidence type="ECO:0000256" key="7">
    <source>
        <dbReference type="ARBA" id="ARBA00022989"/>
    </source>
</evidence>
<dbReference type="Proteomes" id="UP000515159">
    <property type="component" value="Chromosome 14"/>
</dbReference>
<evidence type="ECO:0000256" key="2">
    <source>
        <dbReference type="ARBA" id="ARBA00010663"/>
    </source>
</evidence>
<feature type="transmembrane region" description="Helical" evidence="14">
    <location>
        <begin position="478"/>
        <end position="495"/>
    </location>
</feature>
<keyword evidence="16" id="KW-1185">Reference proteome</keyword>
<dbReference type="InterPro" id="IPR017452">
    <property type="entry name" value="GPCR_Rhodpsn_7TM"/>
</dbReference>
<protein>
    <submittedName>
        <fullName evidence="17">Olfactory receptor 151-like isoform X1</fullName>
    </submittedName>
</protein>
<keyword evidence="6" id="KW-0552">Olfaction</keyword>
<dbReference type="PROSITE" id="PS50262">
    <property type="entry name" value="G_PROTEIN_RECEP_F1_2"/>
    <property type="match status" value="2"/>
</dbReference>
<comment type="similarity">
    <text evidence="2 13">Belongs to the G-protein coupled receptor 1 family.</text>
</comment>
<dbReference type="FunFam" id="1.20.1070.10:FF:000004">
    <property type="entry name" value="Olfactory receptor"/>
    <property type="match status" value="1"/>
</dbReference>
<organism evidence="16 17">
    <name type="scientific">Geotrypetes seraphini</name>
    <name type="common">Gaboon caecilian</name>
    <name type="synonym">Caecilia seraphini</name>
    <dbReference type="NCBI Taxonomy" id="260995"/>
    <lineage>
        <taxon>Eukaryota</taxon>
        <taxon>Metazoa</taxon>
        <taxon>Chordata</taxon>
        <taxon>Craniata</taxon>
        <taxon>Vertebrata</taxon>
        <taxon>Euteleostomi</taxon>
        <taxon>Amphibia</taxon>
        <taxon>Gymnophiona</taxon>
        <taxon>Geotrypetes</taxon>
    </lineage>
</organism>
<gene>
    <name evidence="17" type="primary">LOC117348308</name>
</gene>
<dbReference type="GO" id="GO:0005886">
    <property type="term" value="C:plasma membrane"/>
    <property type="evidence" value="ECO:0007669"/>
    <property type="project" value="UniProtKB-SubCell"/>
</dbReference>
<dbReference type="SUPFAM" id="SSF81321">
    <property type="entry name" value="Family A G protein-coupled receptor-like"/>
    <property type="match status" value="2"/>
</dbReference>
<comment type="subcellular location">
    <subcellularLocation>
        <location evidence="1">Cell membrane</location>
        <topology evidence="1">Multi-pass membrane protein</topology>
    </subcellularLocation>
</comment>
<feature type="transmembrane region" description="Helical" evidence="14">
    <location>
        <begin position="401"/>
        <end position="428"/>
    </location>
</feature>
<keyword evidence="4" id="KW-0716">Sensory transduction</keyword>
<evidence type="ECO:0000256" key="14">
    <source>
        <dbReference type="SAM" id="Phobius"/>
    </source>
</evidence>
<dbReference type="GO" id="GO:0004984">
    <property type="term" value="F:olfactory receptor activity"/>
    <property type="evidence" value="ECO:0007669"/>
    <property type="project" value="InterPro"/>
</dbReference>
<evidence type="ECO:0000256" key="8">
    <source>
        <dbReference type="ARBA" id="ARBA00023040"/>
    </source>
</evidence>
<dbReference type="InterPro" id="IPR000725">
    <property type="entry name" value="Olfact_rcpt"/>
</dbReference>
<dbReference type="CDD" id="cd15230">
    <property type="entry name" value="7tmA_OR5-like"/>
    <property type="match status" value="1"/>
</dbReference>
<dbReference type="OrthoDB" id="5964498at2759"/>
<evidence type="ECO:0000256" key="4">
    <source>
        <dbReference type="ARBA" id="ARBA00022606"/>
    </source>
</evidence>
<keyword evidence="11" id="KW-0325">Glycoprotein</keyword>
<accession>A0A6P8PNA0</accession>
<keyword evidence="12 13" id="KW-0807">Transducer</keyword>
<feature type="transmembrane region" description="Helical" evidence="14">
    <location>
        <begin position="99"/>
        <end position="120"/>
    </location>
</feature>
<feature type="transmembrane region" description="Helical" evidence="14">
    <location>
        <begin position="63"/>
        <end position="87"/>
    </location>
</feature>
<evidence type="ECO:0000259" key="15">
    <source>
        <dbReference type="PROSITE" id="PS50262"/>
    </source>
</evidence>
<keyword evidence="8 13" id="KW-0297">G-protein coupled receptor</keyword>
<keyword evidence="7 14" id="KW-1133">Transmembrane helix</keyword>
<sequence length="518" mass="58421">MDEDNQTLVTEFILLGLTDDPELQILLFLLFLAIYVITILGNTGIIALTMLDHKLQTPMYFFLRYLSWSDLCYSSVITPRMLVAFLTKRKSISVQGCRAQLFFFVMFVCSETFFLSVMAYDRYVAICNPLLYASIMSPGVCYQLLAAVYAMSLFISSVVLGILCSLTFCGPNVIDHFYCDIPPLVSLSCSSTFIRETNIKCQRMVEDNQTLVTEFILLGLTDDPELQILLFLLFLAIYVITVLGNTGIIALTMLDHKLQTPMYFFLRYLSWSDLCYSSVITPRTLVAFLTKRKSISVQGCRVQLFFFVMFASSETFLLSVMAYDRYVAICNPLLYATIMSPGVCYELIAAVYAGGLFSSTVILGFICSLSFCRSNVIDHFYCDIPPLVSLSCSSTFISKTVFFLLVLCFGMNSFLITLASYVSIFSTILKIHSADGRRKAFSTCASHFTAVSLFYGSALFVYMRPASGYSESQNKVTSVFYTIVIPMLNPLIYSLRNKDVKRAFRKIMERTTVKTNSH</sequence>
<keyword evidence="9 14" id="KW-0472">Membrane</keyword>
<dbReference type="PRINTS" id="PR00237">
    <property type="entry name" value="GPCRRHODOPSN"/>
</dbReference>
<dbReference type="Gene3D" id="1.20.1070.10">
    <property type="entry name" value="Rhodopsin 7-helix transmembrane proteins"/>
    <property type="match status" value="2"/>
</dbReference>
<evidence type="ECO:0000256" key="12">
    <source>
        <dbReference type="ARBA" id="ARBA00023224"/>
    </source>
</evidence>
<dbReference type="KEGG" id="gsh:117348308"/>
<evidence type="ECO:0000256" key="5">
    <source>
        <dbReference type="ARBA" id="ARBA00022692"/>
    </source>
</evidence>
<evidence type="ECO:0000256" key="13">
    <source>
        <dbReference type="RuleBase" id="RU000688"/>
    </source>
</evidence>
<feature type="transmembrane region" description="Helical" evidence="14">
    <location>
        <begin position="302"/>
        <end position="321"/>
    </location>
</feature>